<dbReference type="EMBL" id="MU266835">
    <property type="protein sequence ID" value="KAH7918186.1"/>
    <property type="molecule type" value="Genomic_DNA"/>
</dbReference>
<evidence type="ECO:0000313" key="1">
    <source>
        <dbReference type="EMBL" id="KAH7918186.1"/>
    </source>
</evidence>
<evidence type="ECO:0000313" key="2">
    <source>
        <dbReference type="Proteomes" id="UP000790709"/>
    </source>
</evidence>
<keyword evidence="2" id="KW-1185">Reference proteome</keyword>
<proteinExistence type="predicted"/>
<reference evidence="1" key="1">
    <citation type="journal article" date="2021" name="New Phytol.">
        <title>Evolutionary innovations through gain and loss of genes in the ectomycorrhizal Boletales.</title>
        <authorList>
            <person name="Wu G."/>
            <person name="Miyauchi S."/>
            <person name="Morin E."/>
            <person name="Kuo A."/>
            <person name="Drula E."/>
            <person name="Varga T."/>
            <person name="Kohler A."/>
            <person name="Feng B."/>
            <person name="Cao Y."/>
            <person name="Lipzen A."/>
            <person name="Daum C."/>
            <person name="Hundley H."/>
            <person name="Pangilinan J."/>
            <person name="Johnson J."/>
            <person name="Barry K."/>
            <person name="LaButti K."/>
            <person name="Ng V."/>
            <person name="Ahrendt S."/>
            <person name="Min B."/>
            <person name="Choi I.G."/>
            <person name="Park H."/>
            <person name="Plett J.M."/>
            <person name="Magnuson J."/>
            <person name="Spatafora J.W."/>
            <person name="Nagy L.G."/>
            <person name="Henrissat B."/>
            <person name="Grigoriev I.V."/>
            <person name="Yang Z.L."/>
            <person name="Xu J."/>
            <person name="Martin F.M."/>
        </authorList>
    </citation>
    <scope>NUCLEOTIDE SEQUENCE</scope>
    <source>
        <strain evidence="1">KUC20120723A-06</strain>
    </source>
</reference>
<accession>A0ACB8AXB4</accession>
<gene>
    <name evidence="1" type="ORF">BV22DRAFT_991435</name>
</gene>
<comment type="caution">
    <text evidence="1">The sequence shown here is derived from an EMBL/GenBank/DDBJ whole genome shotgun (WGS) entry which is preliminary data.</text>
</comment>
<sequence length="402" mass="45957">RTRANITIATLNVRGRASSTLGTDQLSKWTEIHQTVRDKKIGILCLQETHLMDPHEQQIDNLFSRRIKLINSQDPDRPGNSAGVAFVLNREITTPEDAIHTTIIPGRALAVSLKWHNDQTITILNVYAPNNPSEHQPFWERIRHTCDTHNIHPDFLLGDFNLTEEAIDRAPARLDNEPARDALRDLRLQMNIQDGWRHTFPTDRSFTYCSNNNTMSRLDRIYSTLNTTPHLSCWNMSQTSIPTDHKMVSVRYALSDAPLIGKGRWSWPIGLLNDEPLLTAIEALGMPLQESLSAPRTQRTARLNPQTLWEEFKTQITDVAKKTAKAHLGRINRRIKQLQRDLTLTNNRQDIDSDVSARSRALMLESEIDHLTKKGYKSAQVKAQAQWNLKGESVSKYWSRVN</sequence>
<organism evidence="1 2">
    <name type="scientific">Leucogyrophana mollusca</name>
    <dbReference type="NCBI Taxonomy" id="85980"/>
    <lineage>
        <taxon>Eukaryota</taxon>
        <taxon>Fungi</taxon>
        <taxon>Dikarya</taxon>
        <taxon>Basidiomycota</taxon>
        <taxon>Agaricomycotina</taxon>
        <taxon>Agaricomycetes</taxon>
        <taxon>Agaricomycetidae</taxon>
        <taxon>Boletales</taxon>
        <taxon>Boletales incertae sedis</taxon>
        <taxon>Leucogyrophana</taxon>
    </lineage>
</organism>
<dbReference type="Proteomes" id="UP000790709">
    <property type="component" value="Unassembled WGS sequence"/>
</dbReference>
<feature type="non-terminal residue" evidence="1">
    <location>
        <position position="1"/>
    </location>
</feature>
<feature type="non-terminal residue" evidence="1">
    <location>
        <position position="402"/>
    </location>
</feature>
<protein>
    <submittedName>
        <fullName evidence="1">DNase I-like protein</fullName>
    </submittedName>
</protein>
<name>A0ACB8AXB4_9AGAM</name>